<feature type="domain" description="Terminase large subunit GpA endonuclease" evidence="3">
    <location>
        <begin position="295"/>
        <end position="586"/>
    </location>
</feature>
<dbReference type="EMBL" id="JACSQJ010000001">
    <property type="protein sequence ID" value="MBD7987124.1"/>
    <property type="molecule type" value="Genomic_DNA"/>
</dbReference>
<evidence type="ECO:0000313" key="4">
    <source>
        <dbReference type="EMBL" id="MBD7987124.1"/>
    </source>
</evidence>
<gene>
    <name evidence="4" type="ORF">H9645_03690</name>
</gene>
<dbReference type="Proteomes" id="UP000647183">
    <property type="component" value="Unassembled WGS sequence"/>
</dbReference>
<dbReference type="InterPro" id="IPR046454">
    <property type="entry name" value="GpA_endonuclease"/>
</dbReference>
<protein>
    <submittedName>
        <fullName evidence="4">Phage terminase large subunit family protein</fullName>
    </submittedName>
</protein>
<feature type="domain" description="Phage terminase large subunit GpA ATPase" evidence="2">
    <location>
        <begin position="41"/>
        <end position="286"/>
    </location>
</feature>
<evidence type="ECO:0000259" key="2">
    <source>
        <dbReference type="Pfam" id="PF05876"/>
    </source>
</evidence>
<dbReference type="HAMAP" id="MF_04144">
    <property type="entry name" value="TERL_LAMBDA"/>
    <property type="match status" value="1"/>
</dbReference>
<comment type="caution">
    <text evidence="4">The sequence shown here is derived from an EMBL/GenBank/DDBJ whole genome shotgun (WGS) entry which is preliminary data.</text>
</comment>
<evidence type="ECO:0000313" key="5">
    <source>
        <dbReference type="Proteomes" id="UP000647183"/>
    </source>
</evidence>
<feature type="region of interest" description="Disordered" evidence="1">
    <location>
        <begin position="610"/>
        <end position="645"/>
    </location>
</feature>
<reference evidence="4 5" key="1">
    <citation type="submission" date="2020-08" db="EMBL/GenBank/DDBJ databases">
        <title>A Genomic Blueprint of the Chicken Gut Microbiome.</title>
        <authorList>
            <person name="Gilroy R."/>
            <person name="Ravi A."/>
            <person name="Getino M."/>
            <person name="Pursley I."/>
            <person name="Horton D.L."/>
            <person name="Alikhan N.-F."/>
            <person name="Baker D."/>
            <person name="Gharbi K."/>
            <person name="Hall N."/>
            <person name="Watson M."/>
            <person name="Adriaenssens E.M."/>
            <person name="Foster-Nyarko E."/>
            <person name="Jarju S."/>
            <person name="Secka A."/>
            <person name="Antonio M."/>
            <person name="Oren A."/>
            <person name="Chaudhuri R."/>
            <person name="La Ragione R.M."/>
            <person name="Hildebrand F."/>
            <person name="Pallen M.J."/>
        </authorList>
    </citation>
    <scope>NUCLEOTIDE SEQUENCE [LARGE SCALE GENOMIC DNA]</scope>
    <source>
        <strain evidence="4 5">Sa2BVA3</strain>
    </source>
</reference>
<evidence type="ECO:0000259" key="3">
    <source>
        <dbReference type="Pfam" id="PF20454"/>
    </source>
</evidence>
<dbReference type="InterPro" id="IPR008866">
    <property type="entry name" value="Phage_lambda_GpA-like"/>
</dbReference>
<keyword evidence="5" id="KW-1185">Reference proteome</keyword>
<accession>A0ABR8UHJ1</accession>
<name>A0ABR8UHJ1_9GAMM</name>
<organism evidence="4 5">
    <name type="scientific">Luteimonas colneyensis</name>
    <dbReference type="NCBI Taxonomy" id="2762230"/>
    <lineage>
        <taxon>Bacteria</taxon>
        <taxon>Pseudomonadati</taxon>
        <taxon>Pseudomonadota</taxon>
        <taxon>Gammaproteobacteria</taxon>
        <taxon>Lysobacterales</taxon>
        <taxon>Lysobacteraceae</taxon>
        <taxon>Luteimonas</taxon>
    </lineage>
</organism>
<dbReference type="InterPro" id="IPR046453">
    <property type="entry name" value="GpA_ATPase"/>
</dbReference>
<dbReference type="RefSeq" id="WP_191728339.1">
    <property type="nucleotide sequence ID" value="NZ_JACSQJ010000001.1"/>
</dbReference>
<sequence length="645" mass="72028">MTFAAAEPIVANVLARSLAPRKPMRVSEWAARYRVLSSKGSQEPGPWRNDRNPLLVEIMDCFSARSPVRDVVARLPIQFGKSELEVNILGYTMCENPMPIIVALPAEVSMNKWIDQKLNPLIEETPAIQSVMTSLSSREASNRRSFKDFQGGQLYVEHAGAPVRLKSTSAGLVLADEFSSFASLLKSGDDPSEMLDGRTSAFPSKYKRLKVGTPEIAGRCRISELYDKSDRRLWYVPCPECSHEQPLQWAGLMWTPDGSQCWYVCRECGAAIDEYQKTTMIAKGGWVPEEPGALIRGYHANALYYPMGLGPRWHELERMWRDAQGDNAKLKTFINDRLAEPWEDPAMRGVKFNVIEDRAEPLPLRPVPGWVLAATAGIDTQDNRLAVQIVGWGKGMTCWPIDYVELPGDPADDEVWTALVELLSQPIEHASGAVLRVECSAQDMLGHRTEAVKAFVRSRRLRRHIAIFGATANTAPPLGKAKLQDINWRGLVDKRGVHAYPVGTVAIKHHLFGLLSTDADKPAEDRRVRFSDQLSREYFGGLVSETYDPRKNRFERVRGAPRNEPLDTWVYAYAAALHPELRMNRWTRAQWDLREAQLLASAGKVALADSRETPAGALPAAAPDSRGTPIRRPRAGITTRDGWGL</sequence>
<dbReference type="Pfam" id="PF05876">
    <property type="entry name" value="GpA_ATPase"/>
    <property type="match status" value="1"/>
</dbReference>
<proteinExistence type="inferred from homology"/>
<dbReference type="Pfam" id="PF20454">
    <property type="entry name" value="GpA_nuclease"/>
    <property type="match status" value="1"/>
</dbReference>
<evidence type="ECO:0000256" key="1">
    <source>
        <dbReference type="SAM" id="MobiDB-lite"/>
    </source>
</evidence>